<dbReference type="PROSITE" id="PS51202">
    <property type="entry name" value="RCK_C"/>
    <property type="match status" value="1"/>
</dbReference>
<proteinExistence type="predicted"/>
<organism evidence="3 4">
    <name type="scientific">Anaerosolibacter carboniphilus</name>
    <dbReference type="NCBI Taxonomy" id="1417629"/>
    <lineage>
        <taxon>Bacteria</taxon>
        <taxon>Bacillati</taxon>
        <taxon>Bacillota</taxon>
        <taxon>Clostridia</taxon>
        <taxon>Peptostreptococcales</taxon>
        <taxon>Thermotaleaceae</taxon>
        <taxon>Anaerosolibacter</taxon>
    </lineage>
</organism>
<dbReference type="Gene3D" id="3.30.70.1450">
    <property type="entry name" value="Regulator of K+ conductance, C-terminal domain"/>
    <property type="match status" value="1"/>
</dbReference>
<dbReference type="EMBL" id="JACHEN010000017">
    <property type="protein sequence ID" value="MBB6216807.1"/>
    <property type="molecule type" value="Genomic_DNA"/>
</dbReference>
<name>A0A841KTR4_9FIRM</name>
<dbReference type="InterPro" id="IPR036721">
    <property type="entry name" value="RCK_C_sf"/>
</dbReference>
<evidence type="ECO:0000313" key="4">
    <source>
        <dbReference type="Proteomes" id="UP000579281"/>
    </source>
</evidence>
<dbReference type="InterPro" id="IPR003148">
    <property type="entry name" value="RCK_N"/>
</dbReference>
<sequence>MKQFVVIGCGRFGSSVARTLYSLGYDVLAIDENEDVIQTIADSVTHAVQVDATDETSLKSLGIRNFDVAVVTIGSDIQSSILITLIAKELGIKYVVAKAQNELHAKVLYKIGADRVVFPERDMGVRVAHNLVSSNILDYIEVAPDYSIVEISALKEWEGKNLKDLNMRAKYGINVMAIKHGSEINISPNALDMIGKDDVLVVVGHNDDIQKIEQRI</sequence>
<dbReference type="InterPro" id="IPR050721">
    <property type="entry name" value="Trk_Ktr_HKT_K-transport"/>
</dbReference>
<feature type="domain" description="RCK C-terminal" evidence="2">
    <location>
        <begin position="134"/>
        <end position="216"/>
    </location>
</feature>
<comment type="caution">
    <text evidence="3">The sequence shown here is derived from an EMBL/GenBank/DDBJ whole genome shotgun (WGS) entry which is preliminary data.</text>
</comment>
<evidence type="ECO:0000259" key="1">
    <source>
        <dbReference type="PROSITE" id="PS51201"/>
    </source>
</evidence>
<dbReference type="SUPFAM" id="SSF51735">
    <property type="entry name" value="NAD(P)-binding Rossmann-fold domains"/>
    <property type="match status" value="1"/>
</dbReference>
<evidence type="ECO:0000259" key="2">
    <source>
        <dbReference type="PROSITE" id="PS51202"/>
    </source>
</evidence>
<dbReference type="InterPro" id="IPR036291">
    <property type="entry name" value="NAD(P)-bd_dom_sf"/>
</dbReference>
<dbReference type="Pfam" id="PF02254">
    <property type="entry name" value="TrkA_N"/>
    <property type="match status" value="1"/>
</dbReference>
<dbReference type="PANTHER" id="PTHR43833">
    <property type="entry name" value="POTASSIUM CHANNEL PROTEIN 2-RELATED-RELATED"/>
    <property type="match status" value="1"/>
</dbReference>
<dbReference type="PROSITE" id="PS51201">
    <property type="entry name" value="RCK_N"/>
    <property type="match status" value="1"/>
</dbReference>
<dbReference type="RefSeq" id="WP_184311328.1">
    <property type="nucleotide sequence ID" value="NZ_JACHEN010000017.1"/>
</dbReference>
<dbReference type="PANTHER" id="PTHR43833:SF7">
    <property type="entry name" value="KTR SYSTEM POTASSIUM UPTAKE PROTEIN C"/>
    <property type="match status" value="1"/>
</dbReference>
<dbReference type="Pfam" id="PF02080">
    <property type="entry name" value="TrkA_C"/>
    <property type="match status" value="1"/>
</dbReference>
<reference evidence="3 4" key="1">
    <citation type="submission" date="2020-08" db="EMBL/GenBank/DDBJ databases">
        <title>Genomic Encyclopedia of Type Strains, Phase IV (KMG-IV): sequencing the most valuable type-strain genomes for metagenomic binning, comparative biology and taxonomic classification.</title>
        <authorList>
            <person name="Goeker M."/>
        </authorList>
    </citation>
    <scope>NUCLEOTIDE SEQUENCE [LARGE SCALE GENOMIC DNA]</scope>
    <source>
        <strain evidence="3 4">DSM 103526</strain>
    </source>
</reference>
<feature type="domain" description="RCK N-terminal" evidence="1">
    <location>
        <begin position="1"/>
        <end position="117"/>
    </location>
</feature>
<dbReference type="Proteomes" id="UP000579281">
    <property type="component" value="Unassembled WGS sequence"/>
</dbReference>
<evidence type="ECO:0000313" key="3">
    <source>
        <dbReference type="EMBL" id="MBB6216807.1"/>
    </source>
</evidence>
<dbReference type="InterPro" id="IPR006037">
    <property type="entry name" value="RCK_C"/>
</dbReference>
<dbReference type="SUPFAM" id="SSF116726">
    <property type="entry name" value="TrkA C-terminal domain-like"/>
    <property type="match status" value="1"/>
</dbReference>
<dbReference type="GO" id="GO:0008324">
    <property type="term" value="F:monoatomic cation transmembrane transporter activity"/>
    <property type="evidence" value="ECO:0007669"/>
    <property type="project" value="InterPro"/>
</dbReference>
<accession>A0A841KTR4</accession>
<protein>
    <submittedName>
        <fullName evidence="3">Trk system potassium uptake protein TrkA</fullName>
    </submittedName>
</protein>
<gene>
    <name evidence="3" type="ORF">HNQ80_002911</name>
</gene>
<dbReference type="GO" id="GO:0006813">
    <property type="term" value="P:potassium ion transport"/>
    <property type="evidence" value="ECO:0007669"/>
    <property type="project" value="InterPro"/>
</dbReference>
<keyword evidence="4" id="KW-1185">Reference proteome</keyword>
<dbReference type="AlphaFoldDB" id="A0A841KTR4"/>
<dbReference type="Gene3D" id="3.40.50.720">
    <property type="entry name" value="NAD(P)-binding Rossmann-like Domain"/>
    <property type="match status" value="1"/>
</dbReference>